<accession>A0A848IPH0</accession>
<evidence type="ECO:0000256" key="3">
    <source>
        <dbReference type="ARBA" id="ARBA00023163"/>
    </source>
</evidence>
<sequence length="161" mass="18412">MSSWKDGNQKIRKTNMNTGDRPLNSPFFIDPQTLSIEIQKTISTMMNNLETPLTTDDLARSVGMSRKQLELLFKHHFYVVPSRFYTRLRLDHAKTLLRLTGKSVVQIGLSCGFASGPQFSATYRIHFGIGPREERFLHEQTKEIKKRSSREISDPVLTALA</sequence>
<dbReference type="InterPro" id="IPR009057">
    <property type="entry name" value="Homeodomain-like_sf"/>
</dbReference>
<organism evidence="5 6">
    <name type="scientific">Paraburkholderia polaris</name>
    <dbReference type="NCBI Taxonomy" id="2728848"/>
    <lineage>
        <taxon>Bacteria</taxon>
        <taxon>Pseudomonadati</taxon>
        <taxon>Pseudomonadota</taxon>
        <taxon>Betaproteobacteria</taxon>
        <taxon>Burkholderiales</taxon>
        <taxon>Burkholderiaceae</taxon>
        <taxon>Paraburkholderia</taxon>
    </lineage>
</organism>
<evidence type="ECO:0000256" key="2">
    <source>
        <dbReference type="ARBA" id="ARBA00023125"/>
    </source>
</evidence>
<gene>
    <name evidence="5" type="ORF">HHL24_38035</name>
</gene>
<keyword evidence="2" id="KW-0238">DNA-binding</keyword>
<dbReference type="EMBL" id="JABBGJ010000058">
    <property type="protein sequence ID" value="NMM03661.1"/>
    <property type="molecule type" value="Genomic_DNA"/>
</dbReference>
<keyword evidence="1" id="KW-0805">Transcription regulation</keyword>
<keyword evidence="3" id="KW-0804">Transcription</keyword>
<dbReference type="PROSITE" id="PS01124">
    <property type="entry name" value="HTH_ARAC_FAMILY_2"/>
    <property type="match status" value="1"/>
</dbReference>
<protein>
    <submittedName>
        <fullName evidence="5">Helix-turn-helix domain-containing protein</fullName>
    </submittedName>
</protein>
<feature type="domain" description="HTH araC/xylS-type" evidence="4">
    <location>
        <begin position="39"/>
        <end position="137"/>
    </location>
</feature>
<name>A0A848IPH0_9BURK</name>
<dbReference type="AlphaFoldDB" id="A0A848IPH0"/>
<dbReference type="Gene3D" id="1.10.10.60">
    <property type="entry name" value="Homeodomain-like"/>
    <property type="match status" value="1"/>
</dbReference>
<dbReference type="GO" id="GO:0043565">
    <property type="term" value="F:sequence-specific DNA binding"/>
    <property type="evidence" value="ECO:0007669"/>
    <property type="project" value="InterPro"/>
</dbReference>
<dbReference type="GO" id="GO:0003700">
    <property type="term" value="F:DNA-binding transcription factor activity"/>
    <property type="evidence" value="ECO:0007669"/>
    <property type="project" value="InterPro"/>
</dbReference>
<evidence type="ECO:0000313" key="5">
    <source>
        <dbReference type="EMBL" id="NMM03661.1"/>
    </source>
</evidence>
<comment type="caution">
    <text evidence="5">The sequence shown here is derived from an EMBL/GenBank/DDBJ whole genome shotgun (WGS) entry which is preliminary data.</text>
</comment>
<evidence type="ECO:0000313" key="6">
    <source>
        <dbReference type="Proteomes" id="UP000544134"/>
    </source>
</evidence>
<evidence type="ECO:0000259" key="4">
    <source>
        <dbReference type="PROSITE" id="PS01124"/>
    </source>
</evidence>
<evidence type="ECO:0000256" key="1">
    <source>
        <dbReference type="ARBA" id="ARBA00023015"/>
    </source>
</evidence>
<dbReference type="Pfam" id="PF12833">
    <property type="entry name" value="HTH_18"/>
    <property type="match status" value="1"/>
</dbReference>
<dbReference type="PANTHER" id="PTHR43280">
    <property type="entry name" value="ARAC-FAMILY TRANSCRIPTIONAL REGULATOR"/>
    <property type="match status" value="1"/>
</dbReference>
<dbReference type="PANTHER" id="PTHR43280:SF28">
    <property type="entry name" value="HTH-TYPE TRANSCRIPTIONAL ACTIVATOR RHAS"/>
    <property type="match status" value="1"/>
</dbReference>
<dbReference type="InterPro" id="IPR018060">
    <property type="entry name" value="HTH_AraC"/>
</dbReference>
<dbReference type="SMART" id="SM00342">
    <property type="entry name" value="HTH_ARAC"/>
    <property type="match status" value="1"/>
</dbReference>
<dbReference type="Proteomes" id="UP000544134">
    <property type="component" value="Unassembled WGS sequence"/>
</dbReference>
<proteinExistence type="predicted"/>
<reference evidence="5 6" key="1">
    <citation type="submission" date="2020-04" db="EMBL/GenBank/DDBJ databases">
        <title>Paraburkholderia sp. RP-4-7 isolated from soil.</title>
        <authorList>
            <person name="Dahal R.H."/>
        </authorList>
    </citation>
    <scope>NUCLEOTIDE SEQUENCE [LARGE SCALE GENOMIC DNA]</scope>
    <source>
        <strain evidence="5 6">RP-4-7</strain>
    </source>
</reference>
<dbReference type="SUPFAM" id="SSF46689">
    <property type="entry name" value="Homeodomain-like"/>
    <property type="match status" value="2"/>
</dbReference>
<keyword evidence="6" id="KW-1185">Reference proteome</keyword>